<feature type="binding site" evidence="2">
    <location>
        <position position="64"/>
    </location>
    <ligand>
        <name>Zn(2+)</name>
        <dbReference type="ChEBI" id="CHEBI:29105"/>
        <label>2</label>
    </ligand>
</feature>
<evidence type="ECO:0000313" key="3">
    <source>
        <dbReference type="EMBL" id="GEB53823.1"/>
    </source>
</evidence>
<dbReference type="Proteomes" id="UP000319210">
    <property type="component" value="Unassembled WGS sequence"/>
</dbReference>
<keyword evidence="2" id="KW-0862">Zinc</keyword>
<feature type="binding site" evidence="2">
    <location>
        <position position="14"/>
    </location>
    <ligand>
        <name>Zn(2+)</name>
        <dbReference type="ChEBI" id="CHEBI:29105"/>
        <label>1</label>
    </ligand>
</feature>
<keyword evidence="4" id="KW-1185">Reference proteome</keyword>
<feature type="binding site" evidence="2">
    <location>
        <position position="12"/>
    </location>
    <ligand>
        <name>Zn(2+)</name>
        <dbReference type="ChEBI" id="CHEBI:29105"/>
        <label>2</label>
    </ligand>
</feature>
<gene>
    <name evidence="3" type="ORF">SCA03_63740</name>
</gene>
<dbReference type="PIRSF" id="PIRSF015853">
    <property type="entry name" value="Pep_DppA"/>
    <property type="match status" value="1"/>
</dbReference>
<organism evidence="3 4">
    <name type="scientific">Streptomyces cacaoi</name>
    <dbReference type="NCBI Taxonomy" id="1898"/>
    <lineage>
        <taxon>Bacteria</taxon>
        <taxon>Bacillati</taxon>
        <taxon>Actinomycetota</taxon>
        <taxon>Actinomycetes</taxon>
        <taxon>Kitasatosporales</taxon>
        <taxon>Streptomycetaceae</taxon>
        <taxon>Streptomyces</taxon>
    </lineage>
</organism>
<dbReference type="InterPro" id="IPR036177">
    <property type="entry name" value="Peptidase_M55_sf"/>
</dbReference>
<dbReference type="Pfam" id="PF04951">
    <property type="entry name" value="Peptidase_M55"/>
    <property type="match status" value="1"/>
</dbReference>
<dbReference type="InterPro" id="IPR007035">
    <property type="entry name" value="Peptidase_M55"/>
</dbReference>
<feature type="binding site" evidence="2">
    <location>
        <position position="138"/>
    </location>
    <ligand>
        <name>Zn(2+)</name>
        <dbReference type="ChEBI" id="CHEBI:29105"/>
        <label>2</label>
    </ligand>
</feature>
<feature type="active site" description="Nucleophile" evidence="1">
    <location>
        <position position="119"/>
    </location>
</feature>
<dbReference type="EMBL" id="BJMM01000065">
    <property type="protein sequence ID" value="GEB53823.1"/>
    <property type="molecule type" value="Genomic_DNA"/>
</dbReference>
<dbReference type="Gene3D" id="3.40.50.10780">
    <property type="entry name" value="Dipeptide transport protein"/>
    <property type="match status" value="1"/>
</dbReference>
<evidence type="ECO:0000256" key="2">
    <source>
        <dbReference type="PIRSR" id="PIRSR015853-2"/>
    </source>
</evidence>
<accession>A0A4Y3RAX6</accession>
<comment type="caution">
    <text evidence="3">The sequence shown here is derived from an EMBL/GenBank/DDBJ whole genome shotgun (WGS) entry which is preliminary data.</text>
</comment>
<feature type="binding site" evidence="2">
    <location>
        <position position="12"/>
    </location>
    <ligand>
        <name>Zn(2+)</name>
        <dbReference type="ChEBI" id="CHEBI:29105"/>
        <label>1</label>
    </ligand>
</feature>
<dbReference type="InterPro" id="IPR027476">
    <property type="entry name" value="DppA_N"/>
</dbReference>
<feature type="binding site" evidence="2">
    <location>
        <position position="108"/>
    </location>
    <ligand>
        <name>Zn(2+)</name>
        <dbReference type="ChEBI" id="CHEBI:29105"/>
        <label>2</label>
    </ligand>
</feature>
<dbReference type="GO" id="GO:0046872">
    <property type="term" value="F:metal ion binding"/>
    <property type="evidence" value="ECO:0007669"/>
    <property type="project" value="UniProtKB-KW"/>
</dbReference>
<dbReference type="SUPFAM" id="SSF63992">
    <property type="entry name" value="Dipeptide transport protein"/>
    <property type="match status" value="1"/>
</dbReference>
<keyword evidence="2" id="KW-0479">Metal-binding</keyword>
<dbReference type="AlphaFoldDB" id="A0A4Y3RAX6"/>
<name>A0A4Y3RAX6_STRCI</name>
<dbReference type="Gene3D" id="3.30.1360.130">
    <property type="entry name" value="Dipeptide transport protein"/>
    <property type="match status" value="1"/>
</dbReference>
<evidence type="ECO:0000256" key="1">
    <source>
        <dbReference type="PIRSR" id="PIRSR015853-1"/>
    </source>
</evidence>
<reference evidence="3 4" key="1">
    <citation type="submission" date="2019-06" db="EMBL/GenBank/DDBJ databases">
        <title>Whole genome shotgun sequence of Streptomyces cacaoi subsp. cacaoi NBRC 12748.</title>
        <authorList>
            <person name="Hosoyama A."/>
            <person name="Uohara A."/>
            <person name="Ohji S."/>
            <person name="Ichikawa N."/>
        </authorList>
    </citation>
    <scope>NUCLEOTIDE SEQUENCE [LARGE SCALE GENOMIC DNA]</scope>
    <source>
        <strain evidence="3 4">NBRC 12748</strain>
    </source>
</reference>
<evidence type="ECO:0000313" key="4">
    <source>
        <dbReference type="Proteomes" id="UP000319210"/>
    </source>
</evidence>
<proteinExistence type="predicted"/>
<protein>
    <submittedName>
        <fullName evidence="3">Transporter</fullName>
    </submittedName>
</protein>
<sequence length="289" mass="30546">MGMEVRVYISADMEGITGLVDADDVQADGRDYERGRAMMTQDVNAAVGGALAGGATRVLVNDAHSAMRNLLVDQLHPAAALVRGRPKPMGMLEGLDERHAATLCVGYHARAGQLGVLSHSYFGHEIEDMWLDGRPVGEIGFAHATAAALGAPVAMLSGDDVACAEARAWAADAEPPVRTAVVKYARDRFAAELLPVAVAHAAIAEAAEEGVRTVLARAGDGGNRPRAAHTALAVRWQSASVAEQLMGIPGVSRRDDRTVEVTGDVVRLFRLFGVFQRVAASLTGQRPYC</sequence>